<feature type="compositionally biased region" description="Basic and acidic residues" evidence="1">
    <location>
        <begin position="61"/>
        <end position="72"/>
    </location>
</feature>
<dbReference type="Proteomes" id="UP000041254">
    <property type="component" value="Unassembled WGS sequence"/>
</dbReference>
<proteinExistence type="predicted"/>
<evidence type="ECO:0000313" key="3">
    <source>
        <dbReference type="EMBL" id="CEL93051.1"/>
    </source>
</evidence>
<organism evidence="3 4">
    <name type="scientific">Vitrella brassicaformis (strain CCMP3155)</name>
    <dbReference type="NCBI Taxonomy" id="1169540"/>
    <lineage>
        <taxon>Eukaryota</taxon>
        <taxon>Sar</taxon>
        <taxon>Alveolata</taxon>
        <taxon>Colpodellida</taxon>
        <taxon>Vitrellaceae</taxon>
        <taxon>Vitrella</taxon>
    </lineage>
</organism>
<dbReference type="AlphaFoldDB" id="A0A0G4ECM0"/>
<feature type="region of interest" description="Disordered" evidence="1">
    <location>
        <begin position="50"/>
        <end position="73"/>
    </location>
</feature>
<accession>A0A0G4ECM0</accession>
<evidence type="ECO:0000256" key="1">
    <source>
        <dbReference type="SAM" id="MobiDB-lite"/>
    </source>
</evidence>
<dbReference type="PhylomeDB" id="A0A0G4ECM0"/>
<evidence type="ECO:0000256" key="2">
    <source>
        <dbReference type="SAM" id="SignalP"/>
    </source>
</evidence>
<feature type="chain" id="PRO_5005187151" evidence="2">
    <location>
        <begin position="20"/>
        <end position="386"/>
    </location>
</feature>
<gene>
    <name evidence="3" type="ORF">Vbra_3630</name>
</gene>
<keyword evidence="2" id="KW-0732">Signal</keyword>
<dbReference type="InParanoid" id="A0A0G4ECM0"/>
<sequence>MNVRLLSCLLSACWALAVCQPLPGVWRPIEGGIDQAMRWIAAALRLTENDRTDRPGTAPFDADKHKDDDARSCPEPLVLKTTDALRNGTEDWEFPGWNYTEIVWDNDHFSDFLVVALDSGEKGTAKLHVQDLWIDDDAVFWHTNHTRDMISTSVPSDKTSGTYESVIVVLTANVEGGDGILAAVESVECEDGPCEFKLLVSEHDGACILRAVDGEVFGVKETIDLETLPLFPPPPAPPGGRVPRLCPGNLLGPFSGSLEEGESVTVNDISGPFSAPYFIIALDSLAAGDSDLYVYDPSDPTIETNSTHVSDNTTDRYEDAIVVDISVFKRDFSVDVFCYTGPCEWQLIAFHHDGNCVATLPYEVTVPRVGAQIDVDGELVDIFPPP</sequence>
<feature type="signal peptide" evidence="2">
    <location>
        <begin position="1"/>
        <end position="19"/>
    </location>
</feature>
<name>A0A0G4ECM0_VITBC</name>
<keyword evidence="4" id="KW-1185">Reference proteome</keyword>
<evidence type="ECO:0000313" key="4">
    <source>
        <dbReference type="Proteomes" id="UP000041254"/>
    </source>
</evidence>
<dbReference type="VEuPathDB" id="CryptoDB:Vbra_3630"/>
<dbReference type="EMBL" id="CDMY01000130">
    <property type="protein sequence ID" value="CEL93051.1"/>
    <property type="molecule type" value="Genomic_DNA"/>
</dbReference>
<protein>
    <submittedName>
        <fullName evidence="3">Uncharacterized protein</fullName>
    </submittedName>
</protein>
<reference evidence="3 4" key="1">
    <citation type="submission" date="2014-11" db="EMBL/GenBank/DDBJ databases">
        <authorList>
            <person name="Zhu J."/>
            <person name="Qi W."/>
            <person name="Song R."/>
        </authorList>
    </citation>
    <scope>NUCLEOTIDE SEQUENCE [LARGE SCALE GENOMIC DNA]</scope>
</reference>